<sequence length="641" mass="74147">MGDVKTIFDIIHFAYFRILDILKENCERQNGDEPLAPLKYADIFNFAVSCQKFRRIVWDWSLSMYQSLEIDLLYVVPHKKITVQFEEIHKSLQGATKQKRDLYMDTYIKSMMGNSHLRVIKLHYNDPDYNMEHSSIFEEIVMGLQGKAKRITLDTDKIPKFKELIVDIAYYEIRNLHLFRNISKLILTASFAISDLKKFCINNPSLVYLEVNQCHFSDFGKLSEIVPHCRNLKNLKFLLDDNPWDNDYVGLSRFKTLRQLEIVTTTANIPKFQLPDKNEEWHNEFTGGGVHWSSSLQSISILKLLTALREKEKSTLIKLCIGFDIDDQLAQAIAKIKSLRMLECGFCDPKSIRHIARHPQINRISILSTNPLVNDDISALVENKVIVSNLDLKFRFEGSVLSCEGNDESFWLDNLEPFLKLKNLKKLILPVKTIVFMESTMVRFLEQGVKIICDDCDISLDPQERTLKIESSLDDVLPFSFPANLRCIILETEYVPTIQHLLHLSKSNFETLQELEIYTSFENDFNEHLNKAAAEALPTLKCLRKISCGFKKLIYTLPLAQLKDLESIVVLSEHHPKNVSLSRCLYPILRNCNKLSFFQMRIPVDGITKKFVLSLEKVVLMTRDQGSQGEDEVQQAKTHRR</sequence>
<protein>
    <submittedName>
        <fullName evidence="1">Uncharacterized protein</fullName>
    </submittedName>
</protein>
<dbReference type="Proteomes" id="UP000008711">
    <property type="component" value="Unassembled WGS sequence"/>
</dbReference>
<dbReference type="HOGENOM" id="CLU_406130_0_0_1"/>
<evidence type="ECO:0000313" key="2">
    <source>
        <dbReference type="Proteomes" id="UP000008711"/>
    </source>
</evidence>
<dbReference type="OrthoDB" id="7852155at2759"/>
<dbReference type="InterPro" id="IPR032675">
    <property type="entry name" value="LRR_dom_sf"/>
</dbReference>
<reference evidence="1 2" key="2">
    <citation type="journal article" date="2008" name="Bioinformatics">
        <title>Assembly reconciliation.</title>
        <authorList>
            <person name="Zimin A.V."/>
            <person name="Smith D.R."/>
            <person name="Sutton G."/>
            <person name="Yorke J.A."/>
        </authorList>
    </citation>
    <scope>NUCLEOTIDE SEQUENCE [LARGE SCALE GENOMIC DNA]</scope>
    <source>
        <strain evidence="1 2">TSC#14021-0224.01</strain>
    </source>
</reference>
<evidence type="ECO:0000313" key="1">
    <source>
        <dbReference type="EMBL" id="EDV51624.2"/>
    </source>
</evidence>
<accession>B3NCW8</accession>
<proteinExistence type="predicted"/>
<dbReference type="EMBL" id="CH954178">
    <property type="protein sequence ID" value="EDV51624.2"/>
    <property type="molecule type" value="Genomic_DNA"/>
</dbReference>
<gene>
    <name evidence="1" type="primary">Dere\GG13795</name>
    <name evidence="1" type="synonym">dere_GLEANR_14028</name>
    <name evidence="1" type="synonym">GG13795</name>
    <name evidence="1" type="ORF">Dere_GG13795</name>
</gene>
<keyword evidence="2" id="KW-1185">Reference proteome</keyword>
<organism evidence="1 2">
    <name type="scientific">Drosophila erecta</name>
    <name type="common">Fruit fly</name>
    <dbReference type="NCBI Taxonomy" id="7220"/>
    <lineage>
        <taxon>Eukaryota</taxon>
        <taxon>Metazoa</taxon>
        <taxon>Ecdysozoa</taxon>
        <taxon>Arthropoda</taxon>
        <taxon>Hexapoda</taxon>
        <taxon>Insecta</taxon>
        <taxon>Pterygota</taxon>
        <taxon>Neoptera</taxon>
        <taxon>Endopterygota</taxon>
        <taxon>Diptera</taxon>
        <taxon>Brachycera</taxon>
        <taxon>Muscomorpha</taxon>
        <taxon>Ephydroidea</taxon>
        <taxon>Drosophilidae</taxon>
        <taxon>Drosophila</taxon>
        <taxon>Sophophora</taxon>
    </lineage>
</organism>
<dbReference type="Gene3D" id="3.80.10.10">
    <property type="entry name" value="Ribonuclease Inhibitor"/>
    <property type="match status" value="1"/>
</dbReference>
<dbReference type="AlphaFoldDB" id="B3NCW8"/>
<dbReference type="SUPFAM" id="SSF52047">
    <property type="entry name" value="RNI-like"/>
    <property type="match status" value="1"/>
</dbReference>
<name>B3NCW8_DROER</name>
<reference evidence="1 2" key="1">
    <citation type="journal article" date="2007" name="Nature">
        <title>Evolution of genes and genomes on the Drosophila phylogeny.</title>
        <authorList>
            <consortium name="Drosophila 12 Genomes Consortium"/>
            <person name="Clark A.G."/>
            <person name="Eisen M.B."/>
            <person name="Smith D.R."/>
            <person name="Bergman C.M."/>
            <person name="Oliver B."/>
            <person name="Markow T.A."/>
            <person name="Kaufman T.C."/>
            <person name="Kellis M."/>
            <person name="Gelbart W."/>
            <person name="Iyer V.N."/>
            <person name="Pollard D.A."/>
            <person name="Sackton T.B."/>
            <person name="Larracuente A.M."/>
            <person name="Singh N.D."/>
            <person name="Abad J.P."/>
            <person name="Abt D.N."/>
            <person name="Adryan B."/>
            <person name="Aguade M."/>
            <person name="Akashi H."/>
            <person name="Anderson W.W."/>
            <person name="Aquadro C.F."/>
            <person name="Ardell D.H."/>
            <person name="Arguello R."/>
            <person name="Artieri C.G."/>
            <person name="Barbash D.A."/>
            <person name="Barker D."/>
            <person name="Barsanti P."/>
            <person name="Batterham P."/>
            <person name="Batzoglou S."/>
            <person name="Begun D."/>
            <person name="Bhutkar A."/>
            <person name="Blanco E."/>
            <person name="Bosak S.A."/>
            <person name="Bradley R.K."/>
            <person name="Brand A.D."/>
            <person name="Brent M.R."/>
            <person name="Brooks A.N."/>
            <person name="Brown R.H."/>
            <person name="Butlin R.K."/>
            <person name="Caggese C."/>
            <person name="Calvi B.R."/>
            <person name="Bernardo de Carvalho A."/>
            <person name="Caspi A."/>
            <person name="Castrezana S."/>
            <person name="Celniker S.E."/>
            <person name="Chang J.L."/>
            <person name="Chapple C."/>
            <person name="Chatterji S."/>
            <person name="Chinwalla A."/>
            <person name="Civetta A."/>
            <person name="Clifton S.W."/>
            <person name="Comeron J.M."/>
            <person name="Costello J.C."/>
            <person name="Coyne J.A."/>
            <person name="Daub J."/>
            <person name="David R.G."/>
            <person name="Delcher A.L."/>
            <person name="Delehaunty K."/>
            <person name="Do C.B."/>
            <person name="Ebling H."/>
            <person name="Edwards K."/>
            <person name="Eickbush T."/>
            <person name="Evans J.D."/>
            <person name="Filipski A."/>
            <person name="Findeiss S."/>
            <person name="Freyhult E."/>
            <person name="Fulton L."/>
            <person name="Fulton R."/>
            <person name="Garcia A.C."/>
            <person name="Gardiner A."/>
            <person name="Garfield D.A."/>
            <person name="Garvin B.E."/>
            <person name="Gibson G."/>
            <person name="Gilbert D."/>
            <person name="Gnerre S."/>
            <person name="Godfrey J."/>
            <person name="Good R."/>
            <person name="Gotea V."/>
            <person name="Gravely B."/>
            <person name="Greenberg A.J."/>
            <person name="Griffiths-Jones S."/>
            <person name="Gross S."/>
            <person name="Guigo R."/>
            <person name="Gustafson E.A."/>
            <person name="Haerty W."/>
            <person name="Hahn M.W."/>
            <person name="Halligan D.L."/>
            <person name="Halpern A.L."/>
            <person name="Halter G.M."/>
            <person name="Han M.V."/>
            <person name="Heger A."/>
            <person name="Hillier L."/>
            <person name="Hinrichs A.S."/>
            <person name="Holmes I."/>
            <person name="Hoskins R.A."/>
            <person name="Hubisz M.J."/>
            <person name="Hultmark D."/>
            <person name="Huntley M.A."/>
            <person name="Jaffe D.B."/>
            <person name="Jagadeeshan S."/>
            <person name="Jeck W.R."/>
            <person name="Johnson J."/>
            <person name="Jones C.D."/>
            <person name="Jordan W.C."/>
            <person name="Karpen G.H."/>
            <person name="Kataoka E."/>
            <person name="Keightley P.D."/>
            <person name="Kheradpour P."/>
            <person name="Kirkness E.F."/>
            <person name="Koerich L.B."/>
            <person name="Kristiansen K."/>
            <person name="Kudrna D."/>
            <person name="Kulathinal R.J."/>
            <person name="Kumar S."/>
            <person name="Kwok R."/>
            <person name="Lander E."/>
            <person name="Langley C.H."/>
            <person name="Lapoint R."/>
            <person name="Lazzaro B.P."/>
            <person name="Lee S.J."/>
            <person name="Levesque L."/>
            <person name="Li R."/>
            <person name="Lin C.F."/>
            <person name="Lin M.F."/>
            <person name="Lindblad-Toh K."/>
            <person name="Llopart A."/>
            <person name="Long M."/>
            <person name="Low L."/>
            <person name="Lozovsky E."/>
            <person name="Lu J."/>
            <person name="Luo M."/>
            <person name="Machado C.A."/>
            <person name="Makalowski W."/>
            <person name="Marzo M."/>
            <person name="Matsuda M."/>
            <person name="Matzkin L."/>
            <person name="McAllister B."/>
            <person name="McBride C.S."/>
            <person name="McKernan B."/>
            <person name="McKernan K."/>
            <person name="Mendez-Lago M."/>
            <person name="Minx P."/>
            <person name="Mollenhauer M.U."/>
            <person name="Montooth K."/>
            <person name="Mount S.M."/>
            <person name="Mu X."/>
            <person name="Myers E."/>
            <person name="Negre B."/>
            <person name="Newfeld S."/>
            <person name="Nielsen R."/>
            <person name="Noor M.A."/>
            <person name="O'Grady P."/>
            <person name="Pachter L."/>
            <person name="Papaceit M."/>
            <person name="Parisi M.J."/>
            <person name="Parisi M."/>
            <person name="Parts L."/>
            <person name="Pedersen J.S."/>
            <person name="Pesole G."/>
            <person name="Phillippy A.M."/>
            <person name="Ponting C.P."/>
            <person name="Pop M."/>
            <person name="Porcelli D."/>
            <person name="Powell J.R."/>
            <person name="Prohaska S."/>
            <person name="Pruitt K."/>
            <person name="Puig M."/>
            <person name="Quesneville H."/>
            <person name="Ram K.R."/>
            <person name="Rand D."/>
            <person name="Rasmussen M.D."/>
            <person name="Reed L.K."/>
            <person name="Reenan R."/>
            <person name="Reily A."/>
            <person name="Remington K.A."/>
            <person name="Rieger T.T."/>
            <person name="Ritchie M.G."/>
            <person name="Robin C."/>
            <person name="Rogers Y.H."/>
            <person name="Rohde C."/>
            <person name="Rozas J."/>
            <person name="Rubenfield M.J."/>
            <person name="Ruiz A."/>
            <person name="Russo S."/>
            <person name="Salzberg S.L."/>
            <person name="Sanchez-Gracia A."/>
            <person name="Saranga D.J."/>
            <person name="Sato H."/>
            <person name="Schaeffer S.W."/>
            <person name="Schatz M.C."/>
            <person name="Schlenke T."/>
            <person name="Schwartz R."/>
            <person name="Segarra C."/>
            <person name="Singh R.S."/>
            <person name="Sirot L."/>
            <person name="Sirota M."/>
            <person name="Sisneros N.B."/>
            <person name="Smith C.D."/>
            <person name="Smith T.F."/>
            <person name="Spieth J."/>
            <person name="Stage D.E."/>
            <person name="Stark A."/>
            <person name="Stephan W."/>
            <person name="Strausberg R.L."/>
            <person name="Strempel S."/>
            <person name="Sturgill D."/>
            <person name="Sutton G."/>
            <person name="Sutton G.G."/>
            <person name="Tao W."/>
            <person name="Teichmann S."/>
            <person name="Tobari Y.N."/>
            <person name="Tomimura Y."/>
            <person name="Tsolas J.M."/>
            <person name="Valente V.L."/>
            <person name="Venter E."/>
            <person name="Venter J.C."/>
            <person name="Vicario S."/>
            <person name="Vieira F.G."/>
            <person name="Vilella A.J."/>
            <person name="Villasante A."/>
            <person name="Walenz B."/>
            <person name="Wang J."/>
            <person name="Wasserman M."/>
            <person name="Watts T."/>
            <person name="Wilson D."/>
            <person name="Wilson R.K."/>
            <person name="Wing R.A."/>
            <person name="Wolfner M.F."/>
            <person name="Wong A."/>
            <person name="Wong G.K."/>
            <person name="Wu C.I."/>
            <person name="Wu G."/>
            <person name="Yamamoto D."/>
            <person name="Yang H.P."/>
            <person name="Yang S.P."/>
            <person name="Yorke J.A."/>
            <person name="Yoshida K."/>
            <person name="Zdobnov E."/>
            <person name="Zhang P."/>
            <person name="Zhang Y."/>
            <person name="Zimin A.V."/>
            <person name="Baldwin J."/>
            <person name="Abdouelleil A."/>
            <person name="Abdulkadir J."/>
            <person name="Abebe A."/>
            <person name="Abera B."/>
            <person name="Abreu J."/>
            <person name="Acer S.C."/>
            <person name="Aftuck L."/>
            <person name="Alexander A."/>
            <person name="An P."/>
            <person name="Anderson E."/>
            <person name="Anderson S."/>
            <person name="Arachi H."/>
            <person name="Azer M."/>
            <person name="Bachantsang P."/>
            <person name="Barry A."/>
            <person name="Bayul T."/>
            <person name="Berlin A."/>
            <person name="Bessette D."/>
            <person name="Bloom T."/>
            <person name="Blye J."/>
            <person name="Boguslavskiy L."/>
            <person name="Bonnet C."/>
            <person name="Boukhgalter B."/>
            <person name="Bourzgui I."/>
            <person name="Brown A."/>
            <person name="Cahill P."/>
            <person name="Channer S."/>
            <person name="Cheshatsang Y."/>
            <person name="Chuda L."/>
            <person name="Citroen M."/>
            <person name="Collymore A."/>
            <person name="Cooke P."/>
            <person name="Costello M."/>
            <person name="D'Aco K."/>
            <person name="Daza R."/>
            <person name="De Haan G."/>
            <person name="DeGray S."/>
            <person name="DeMaso C."/>
            <person name="Dhargay N."/>
            <person name="Dooley K."/>
            <person name="Dooley E."/>
            <person name="Doricent M."/>
            <person name="Dorje P."/>
            <person name="Dorjee K."/>
            <person name="Dupes A."/>
            <person name="Elong R."/>
            <person name="Falk J."/>
            <person name="Farina A."/>
            <person name="Faro S."/>
            <person name="Ferguson D."/>
            <person name="Fisher S."/>
            <person name="Foley C.D."/>
            <person name="Franke A."/>
            <person name="Friedrich D."/>
            <person name="Gadbois L."/>
            <person name="Gearin G."/>
            <person name="Gearin C.R."/>
            <person name="Giannoukos G."/>
            <person name="Goode T."/>
            <person name="Graham J."/>
            <person name="Grandbois E."/>
            <person name="Grewal S."/>
            <person name="Gyaltsen K."/>
            <person name="Hafez N."/>
            <person name="Hagos B."/>
            <person name="Hall J."/>
            <person name="Henson C."/>
            <person name="Hollinger A."/>
            <person name="Honan T."/>
            <person name="Huard M.D."/>
            <person name="Hughes L."/>
            <person name="Hurhula B."/>
            <person name="Husby M.E."/>
            <person name="Kamat A."/>
            <person name="Kanga B."/>
            <person name="Kashin S."/>
            <person name="Khazanovich D."/>
            <person name="Kisner P."/>
            <person name="Lance K."/>
            <person name="Lara M."/>
            <person name="Lee W."/>
            <person name="Lennon N."/>
            <person name="Letendre F."/>
            <person name="LeVine R."/>
            <person name="Lipovsky A."/>
            <person name="Liu X."/>
            <person name="Liu J."/>
            <person name="Liu S."/>
            <person name="Lokyitsang T."/>
            <person name="Lokyitsang Y."/>
            <person name="Lubonja R."/>
            <person name="Lui A."/>
            <person name="MacDonald P."/>
            <person name="Magnisalis V."/>
            <person name="Maru K."/>
            <person name="Matthews C."/>
            <person name="McCusker W."/>
            <person name="McDonough S."/>
            <person name="Mehta T."/>
            <person name="Meldrim J."/>
            <person name="Meneus L."/>
            <person name="Mihai O."/>
            <person name="Mihalev A."/>
            <person name="Mihova T."/>
            <person name="Mittelman R."/>
            <person name="Mlenga V."/>
            <person name="Montmayeur A."/>
            <person name="Mulrain L."/>
            <person name="Navidi A."/>
            <person name="Naylor J."/>
            <person name="Negash T."/>
            <person name="Nguyen T."/>
            <person name="Nguyen N."/>
            <person name="Nicol R."/>
            <person name="Norbu C."/>
            <person name="Norbu N."/>
            <person name="Novod N."/>
            <person name="O'Neill B."/>
            <person name="Osman S."/>
            <person name="Markiewicz E."/>
            <person name="Oyono O.L."/>
            <person name="Patti C."/>
            <person name="Phunkhang P."/>
            <person name="Pierre F."/>
            <person name="Priest M."/>
            <person name="Raghuraman S."/>
            <person name="Rege F."/>
            <person name="Reyes R."/>
            <person name="Rise C."/>
            <person name="Rogov P."/>
            <person name="Ross K."/>
            <person name="Ryan E."/>
            <person name="Settipalli S."/>
            <person name="Shea T."/>
            <person name="Sherpa N."/>
            <person name="Shi L."/>
            <person name="Shih D."/>
            <person name="Sparrow T."/>
            <person name="Spaulding J."/>
            <person name="Stalker J."/>
            <person name="Stange-Thomann N."/>
            <person name="Stavropoulos S."/>
            <person name="Stone C."/>
            <person name="Strader C."/>
            <person name="Tesfaye S."/>
            <person name="Thomson T."/>
            <person name="Thoulutsang Y."/>
            <person name="Thoulutsang D."/>
            <person name="Topham K."/>
            <person name="Topping I."/>
            <person name="Tsamla T."/>
            <person name="Vassiliev H."/>
            <person name="Vo A."/>
            <person name="Wangchuk T."/>
            <person name="Wangdi T."/>
            <person name="Weiand M."/>
            <person name="Wilkinson J."/>
            <person name="Wilson A."/>
            <person name="Yadav S."/>
            <person name="Young G."/>
            <person name="Yu Q."/>
            <person name="Zembek L."/>
            <person name="Zhong D."/>
            <person name="Zimmer A."/>
            <person name="Zwirko Z."/>
            <person name="Jaffe D.B."/>
            <person name="Alvarez P."/>
            <person name="Brockman W."/>
            <person name="Butler J."/>
            <person name="Chin C."/>
            <person name="Gnerre S."/>
            <person name="Grabherr M."/>
            <person name="Kleber M."/>
            <person name="Mauceli E."/>
            <person name="MacCallum I."/>
        </authorList>
    </citation>
    <scope>NUCLEOTIDE SEQUENCE [LARGE SCALE GENOMIC DNA]</scope>
    <source>
        <strain evidence="1 2">TSC#14021-0224.01</strain>
    </source>
</reference>